<dbReference type="PANTHER" id="PTHR15020">
    <property type="entry name" value="FLAVIN REDUCTASE-RELATED"/>
    <property type="match status" value="1"/>
</dbReference>
<dbReference type="SUPFAM" id="SSF51735">
    <property type="entry name" value="NAD(P)-binding Rossmann-fold domains"/>
    <property type="match status" value="1"/>
</dbReference>
<organism evidence="2">
    <name type="scientific">Streptomyces sp. R35</name>
    <dbReference type="NCBI Taxonomy" id="3238630"/>
    <lineage>
        <taxon>Bacteria</taxon>
        <taxon>Bacillati</taxon>
        <taxon>Actinomycetota</taxon>
        <taxon>Actinomycetes</taxon>
        <taxon>Kitasatosporales</taxon>
        <taxon>Streptomycetaceae</taxon>
        <taxon>Streptomyces</taxon>
    </lineage>
</organism>
<dbReference type="InterPro" id="IPR016040">
    <property type="entry name" value="NAD(P)-bd_dom"/>
</dbReference>
<protein>
    <submittedName>
        <fullName evidence="2">NAD(P)H-binding protein</fullName>
    </submittedName>
</protein>
<dbReference type="PANTHER" id="PTHR15020:SF50">
    <property type="entry name" value="UPF0659 PROTEIN YMR090W"/>
    <property type="match status" value="1"/>
</dbReference>
<sequence length="228" mass="24536">MDSPVVVIGGSGRLGRLVVSRLLDLGERVHVVGRGTPQEALPDGVGYTAADVRERGSLDEPLAHCSALVYCVSPGTDDTGPDRPETTMYLGVRNALRSAVGAGRRPHVVLVSQIHATHYGHPLNAYGRVLDWRRAGEDEVRESGLSHTVVRPGWLLDDQRAGSRVRLVQGDRGTGQVSRQDAAEACIQAMYCPSAIGVTFELFNESGPAVTDWESSFAALEWDRIPVG</sequence>
<reference evidence="2" key="1">
    <citation type="submission" date="2024-07" db="EMBL/GenBank/DDBJ databases">
        <authorList>
            <person name="Yu S.T."/>
        </authorList>
    </citation>
    <scope>NUCLEOTIDE SEQUENCE</scope>
    <source>
        <strain evidence="2">R35</strain>
    </source>
</reference>
<name>A0AB39SH81_9ACTN</name>
<accession>A0AB39SH81</accession>
<evidence type="ECO:0000259" key="1">
    <source>
        <dbReference type="Pfam" id="PF13460"/>
    </source>
</evidence>
<dbReference type="Pfam" id="PF13460">
    <property type="entry name" value="NAD_binding_10"/>
    <property type="match status" value="1"/>
</dbReference>
<dbReference type="Gene3D" id="3.40.50.720">
    <property type="entry name" value="NAD(P)-binding Rossmann-like Domain"/>
    <property type="match status" value="1"/>
</dbReference>
<evidence type="ECO:0000313" key="2">
    <source>
        <dbReference type="EMBL" id="XDQ66564.1"/>
    </source>
</evidence>
<dbReference type="EMBL" id="CP163440">
    <property type="protein sequence ID" value="XDQ66564.1"/>
    <property type="molecule type" value="Genomic_DNA"/>
</dbReference>
<gene>
    <name evidence="2" type="ORF">AB5J50_40075</name>
</gene>
<dbReference type="RefSeq" id="WP_369263565.1">
    <property type="nucleotide sequence ID" value="NZ_CP163440.1"/>
</dbReference>
<dbReference type="AlphaFoldDB" id="A0AB39SH81"/>
<proteinExistence type="predicted"/>
<feature type="domain" description="NAD(P)-binding" evidence="1">
    <location>
        <begin position="9"/>
        <end position="190"/>
    </location>
</feature>
<dbReference type="InterPro" id="IPR036291">
    <property type="entry name" value="NAD(P)-bd_dom_sf"/>
</dbReference>